<keyword evidence="4" id="KW-0804">Transcription</keyword>
<dbReference type="SUPFAM" id="SSF52540">
    <property type="entry name" value="P-loop containing nucleoside triphosphate hydrolases"/>
    <property type="match status" value="1"/>
</dbReference>
<dbReference type="PANTHER" id="PTHR32071">
    <property type="entry name" value="TRANSCRIPTIONAL REGULATORY PROTEIN"/>
    <property type="match status" value="1"/>
</dbReference>
<feature type="modified residue" description="4-aspartylphosphate" evidence="5">
    <location>
        <position position="54"/>
    </location>
</feature>
<dbReference type="InterPro" id="IPR002078">
    <property type="entry name" value="Sigma_54_int"/>
</dbReference>
<dbReference type="Pfam" id="PF00072">
    <property type="entry name" value="Response_reg"/>
    <property type="match status" value="1"/>
</dbReference>
<dbReference type="Pfam" id="PF25601">
    <property type="entry name" value="AAA_lid_14"/>
    <property type="match status" value="1"/>
</dbReference>
<feature type="compositionally biased region" description="Polar residues" evidence="6">
    <location>
        <begin position="127"/>
        <end position="137"/>
    </location>
</feature>
<dbReference type="GO" id="GO:0005524">
    <property type="term" value="F:ATP binding"/>
    <property type="evidence" value="ECO:0007669"/>
    <property type="project" value="UniProtKB-KW"/>
</dbReference>
<dbReference type="FunFam" id="3.40.50.300:FF:000006">
    <property type="entry name" value="DNA-binding transcriptional regulator NtrC"/>
    <property type="match status" value="1"/>
</dbReference>
<dbReference type="SMART" id="SM00448">
    <property type="entry name" value="REC"/>
    <property type="match status" value="1"/>
</dbReference>
<dbReference type="InterPro" id="IPR025943">
    <property type="entry name" value="Sigma_54_int_dom_ATP-bd_2"/>
</dbReference>
<dbReference type="PANTHER" id="PTHR32071:SF81">
    <property type="entry name" value="PROPIONATE CATABOLISM OPERON REGULATORY PROTEIN"/>
    <property type="match status" value="1"/>
</dbReference>
<dbReference type="InterPro" id="IPR003593">
    <property type="entry name" value="AAA+_ATPase"/>
</dbReference>
<dbReference type="Gene3D" id="3.40.50.300">
    <property type="entry name" value="P-loop containing nucleotide triphosphate hydrolases"/>
    <property type="match status" value="1"/>
</dbReference>
<dbReference type="SMART" id="SM00382">
    <property type="entry name" value="AAA"/>
    <property type="match status" value="1"/>
</dbReference>
<feature type="region of interest" description="Disordered" evidence="6">
    <location>
        <begin position="127"/>
        <end position="146"/>
    </location>
</feature>
<comment type="caution">
    <text evidence="9">The sequence shown here is derived from an EMBL/GenBank/DDBJ whole genome shotgun (WGS) entry which is preliminary data.</text>
</comment>
<dbReference type="Gene3D" id="1.10.10.60">
    <property type="entry name" value="Homeodomain-like"/>
    <property type="match status" value="1"/>
</dbReference>
<evidence type="ECO:0000256" key="2">
    <source>
        <dbReference type="ARBA" id="ARBA00022840"/>
    </source>
</evidence>
<evidence type="ECO:0000259" key="7">
    <source>
        <dbReference type="PROSITE" id="PS50045"/>
    </source>
</evidence>
<dbReference type="Gene3D" id="3.40.50.2300">
    <property type="match status" value="1"/>
</dbReference>
<dbReference type="SUPFAM" id="SSF52172">
    <property type="entry name" value="CheY-like"/>
    <property type="match status" value="1"/>
</dbReference>
<dbReference type="AlphaFoldDB" id="A0A316R226"/>
<evidence type="ECO:0000256" key="6">
    <source>
        <dbReference type="SAM" id="MobiDB-lite"/>
    </source>
</evidence>
<dbReference type="EMBL" id="DNWC01000059">
    <property type="protein sequence ID" value="HBJ08256.1"/>
    <property type="molecule type" value="Genomic_DNA"/>
</dbReference>
<dbReference type="InterPro" id="IPR001789">
    <property type="entry name" value="Sig_transdc_resp-reg_receiver"/>
</dbReference>
<dbReference type="InterPro" id="IPR027417">
    <property type="entry name" value="P-loop_NTPase"/>
</dbReference>
<dbReference type="InterPro" id="IPR002197">
    <property type="entry name" value="HTH_Fis"/>
</dbReference>
<protein>
    <submittedName>
        <fullName evidence="9">Sigma-54-dependent Fis family transcriptional regulator</fullName>
    </submittedName>
</protein>
<evidence type="ECO:0000313" key="10">
    <source>
        <dbReference type="Proteomes" id="UP000262954"/>
    </source>
</evidence>
<dbReference type="SUPFAM" id="SSF46689">
    <property type="entry name" value="Homeodomain-like"/>
    <property type="match status" value="1"/>
</dbReference>
<feature type="domain" description="Sigma-54 factor interaction" evidence="7">
    <location>
        <begin position="147"/>
        <end position="376"/>
    </location>
</feature>
<keyword evidence="1" id="KW-0547">Nucleotide-binding</keyword>
<keyword evidence="5" id="KW-0597">Phosphoprotein</keyword>
<dbReference type="PROSITE" id="PS00676">
    <property type="entry name" value="SIGMA54_INTERACT_2"/>
    <property type="match status" value="1"/>
</dbReference>
<dbReference type="InterPro" id="IPR011006">
    <property type="entry name" value="CheY-like_superfamily"/>
</dbReference>
<dbReference type="GO" id="GO:0000160">
    <property type="term" value="P:phosphorelay signal transduction system"/>
    <property type="evidence" value="ECO:0007669"/>
    <property type="project" value="InterPro"/>
</dbReference>
<sequence>MNKRKILIIEDDITFALMLKTWLSRKGFDVTHTGNVADAQKQLSKGEFDLILSDLRLPDQEGIMLLAWLKKQNFPVPPFIIMTSYADIQSAVLAMKSGASDYIAKPFNPEALLIKINELLQQKTELSSVNNHQNESSAKAPAPPRFMEGKSEQARQLYEYIRLVAPTDMSVLVNGASGTGKEHIAQEIHQLSKRKDKPFIAIDCGAIPRELAASEFFGHVKGSFTGALTDKTGAFVAAQGGTLFLDEIGNLSYEVQVQLLRALQERKIKPIGSNQEITVDIRLVTATNENLEEAINKGNFREDLYHRINEFTLRIPTLKERQDDILLFADLFLDQANQELGKHVIGFTSECSAIFLQYSWPGNLRQMKNVIKRAALLASTDYISLSELPPEIYEHSETKTAMPLRNETTEKILIKEALEKTGNNKSKAARLLQIDRKTLYNKLKLYGLE</sequence>
<evidence type="ECO:0000313" key="9">
    <source>
        <dbReference type="EMBL" id="HBJ08256.1"/>
    </source>
</evidence>
<keyword evidence="2" id="KW-0067">ATP-binding</keyword>
<dbReference type="Pfam" id="PF00158">
    <property type="entry name" value="Sigma54_activat"/>
    <property type="match status" value="1"/>
</dbReference>
<dbReference type="GO" id="GO:0043565">
    <property type="term" value="F:sequence-specific DNA binding"/>
    <property type="evidence" value="ECO:0007669"/>
    <property type="project" value="InterPro"/>
</dbReference>
<dbReference type="PRINTS" id="PR01590">
    <property type="entry name" value="HTHFIS"/>
</dbReference>
<organism evidence="9 10">
    <name type="scientific">Coprobacter fastidiosus</name>
    <dbReference type="NCBI Taxonomy" id="1099853"/>
    <lineage>
        <taxon>Bacteria</taxon>
        <taxon>Pseudomonadati</taxon>
        <taxon>Bacteroidota</taxon>
        <taxon>Bacteroidia</taxon>
        <taxon>Bacteroidales</taxon>
        <taxon>Barnesiellaceae</taxon>
        <taxon>Coprobacter</taxon>
    </lineage>
</organism>
<dbReference type="Proteomes" id="UP000262954">
    <property type="component" value="Unassembled WGS sequence"/>
</dbReference>
<dbReference type="GO" id="GO:0006355">
    <property type="term" value="P:regulation of DNA-templated transcription"/>
    <property type="evidence" value="ECO:0007669"/>
    <property type="project" value="InterPro"/>
</dbReference>
<evidence type="ECO:0000256" key="3">
    <source>
        <dbReference type="ARBA" id="ARBA00023015"/>
    </source>
</evidence>
<dbReference type="InterPro" id="IPR009057">
    <property type="entry name" value="Homeodomain-like_sf"/>
</dbReference>
<dbReference type="Gene3D" id="1.10.8.60">
    <property type="match status" value="1"/>
</dbReference>
<dbReference type="RefSeq" id="WP_039928723.1">
    <property type="nucleotide sequence ID" value="NZ_CABKQP010000006.1"/>
</dbReference>
<proteinExistence type="predicted"/>
<evidence type="ECO:0000259" key="8">
    <source>
        <dbReference type="PROSITE" id="PS50110"/>
    </source>
</evidence>
<name>A0A316R226_9BACT</name>
<accession>A0A316R226</accession>
<evidence type="ECO:0000256" key="1">
    <source>
        <dbReference type="ARBA" id="ARBA00022741"/>
    </source>
</evidence>
<gene>
    <name evidence="9" type="ORF">DDY73_04570</name>
</gene>
<dbReference type="Pfam" id="PF02954">
    <property type="entry name" value="HTH_8"/>
    <property type="match status" value="1"/>
</dbReference>
<dbReference type="InterPro" id="IPR058031">
    <property type="entry name" value="AAA_lid_NorR"/>
</dbReference>
<dbReference type="PROSITE" id="PS50110">
    <property type="entry name" value="RESPONSE_REGULATORY"/>
    <property type="match status" value="1"/>
</dbReference>
<evidence type="ECO:0000256" key="5">
    <source>
        <dbReference type="PROSITE-ProRule" id="PRU00169"/>
    </source>
</evidence>
<dbReference type="CDD" id="cd00009">
    <property type="entry name" value="AAA"/>
    <property type="match status" value="1"/>
</dbReference>
<reference evidence="9 10" key="1">
    <citation type="journal article" date="2018" name="Nat. Biotechnol.">
        <title>A standardized bacterial taxonomy based on genome phylogeny substantially revises the tree of life.</title>
        <authorList>
            <person name="Parks D.H."/>
            <person name="Chuvochina M."/>
            <person name="Waite D.W."/>
            <person name="Rinke C."/>
            <person name="Skarshewski A."/>
            <person name="Chaumeil P.A."/>
            <person name="Hugenholtz P."/>
        </authorList>
    </citation>
    <scope>NUCLEOTIDE SEQUENCE [LARGE SCALE GENOMIC DNA]</scope>
    <source>
        <strain evidence="9">UBA11482</strain>
    </source>
</reference>
<feature type="domain" description="Response regulatory" evidence="8">
    <location>
        <begin position="5"/>
        <end position="120"/>
    </location>
</feature>
<keyword evidence="3" id="KW-0805">Transcription regulation</keyword>
<evidence type="ECO:0000256" key="4">
    <source>
        <dbReference type="ARBA" id="ARBA00023163"/>
    </source>
</evidence>
<dbReference type="PROSITE" id="PS50045">
    <property type="entry name" value="SIGMA54_INTERACT_4"/>
    <property type="match status" value="1"/>
</dbReference>